<evidence type="ECO:0000256" key="3">
    <source>
        <dbReference type="SAM" id="MobiDB-lite"/>
    </source>
</evidence>
<feature type="compositionally biased region" description="Basic and acidic residues" evidence="3">
    <location>
        <begin position="267"/>
        <end position="279"/>
    </location>
</feature>
<name>A0AAD9MR15_9ANNE</name>
<dbReference type="PROSITE" id="PS51450">
    <property type="entry name" value="LRR"/>
    <property type="match status" value="1"/>
</dbReference>
<feature type="compositionally biased region" description="Polar residues" evidence="3">
    <location>
        <begin position="252"/>
        <end position="264"/>
    </location>
</feature>
<gene>
    <name evidence="5" type="ORF">LSH36_1196g00011</name>
</gene>
<keyword evidence="1" id="KW-0433">Leucine-rich repeat</keyword>
<comment type="caution">
    <text evidence="5">The sequence shown here is derived from an EMBL/GenBank/DDBJ whole genome shotgun (WGS) entry which is preliminary data.</text>
</comment>
<keyword evidence="6" id="KW-1185">Reference proteome</keyword>
<dbReference type="SUPFAM" id="SSF52058">
    <property type="entry name" value="L domain-like"/>
    <property type="match status" value="1"/>
</dbReference>
<keyword evidence="4" id="KW-0732">Signal</keyword>
<dbReference type="PANTHER" id="PTHR46652">
    <property type="entry name" value="LEUCINE-RICH REPEAT AND IQ DOMAIN-CONTAINING PROTEIN 1-RELATED"/>
    <property type="match status" value="1"/>
</dbReference>
<evidence type="ECO:0000313" key="6">
    <source>
        <dbReference type="Proteomes" id="UP001208570"/>
    </source>
</evidence>
<dbReference type="InterPro" id="IPR001611">
    <property type="entry name" value="Leu-rich_rpt"/>
</dbReference>
<feature type="chain" id="PRO_5041931439" evidence="4">
    <location>
        <begin position="25"/>
        <end position="279"/>
    </location>
</feature>
<sequence length="279" mass="31100">MVSTIHKAVIGLWCLANVLESVSNQTYTRSGWTVYSYPHDIASDAVEINIKDTNIDRVDYVEAFPSLRRYSLTNNQVSDFPDLSNVSDTLLRLTISFTRITTLPVSAMAAMPKLELLDVSSNKIAHLPDLTAVFPSLCTLMARSNGLRSMNRSTAFRYFLTGNQLTKLPELDDVADGLTLVVMADNKMTKIPGDALPSAPKFALLDLRRNGITNFPDLRNVTALNYLALSSESDRFRVRTSSDDVAEAVVAQRQQPGRVSQSWQRVRRLDRPGFGNERN</sequence>
<dbReference type="EMBL" id="JAODUP010001196">
    <property type="protein sequence ID" value="KAK2140963.1"/>
    <property type="molecule type" value="Genomic_DNA"/>
</dbReference>
<evidence type="ECO:0000256" key="2">
    <source>
        <dbReference type="ARBA" id="ARBA00022737"/>
    </source>
</evidence>
<evidence type="ECO:0000256" key="4">
    <source>
        <dbReference type="SAM" id="SignalP"/>
    </source>
</evidence>
<protein>
    <submittedName>
        <fullName evidence="5">Uncharacterized protein</fullName>
    </submittedName>
</protein>
<dbReference type="AlphaFoldDB" id="A0AAD9MR15"/>
<proteinExistence type="predicted"/>
<dbReference type="InterPro" id="IPR050836">
    <property type="entry name" value="SDS22/Internalin_LRR"/>
</dbReference>
<dbReference type="InterPro" id="IPR032675">
    <property type="entry name" value="LRR_dom_sf"/>
</dbReference>
<feature type="signal peptide" evidence="4">
    <location>
        <begin position="1"/>
        <end position="24"/>
    </location>
</feature>
<dbReference type="PANTHER" id="PTHR46652:SF3">
    <property type="entry name" value="LEUCINE-RICH REPEAT-CONTAINING PROTEIN 9"/>
    <property type="match status" value="1"/>
</dbReference>
<evidence type="ECO:0000256" key="1">
    <source>
        <dbReference type="ARBA" id="ARBA00022614"/>
    </source>
</evidence>
<reference evidence="5" key="1">
    <citation type="journal article" date="2023" name="Mol. Biol. Evol.">
        <title>Third-Generation Sequencing Reveals the Adaptive Role of the Epigenome in Three Deep-Sea Polychaetes.</title>
        <authorList>
            <person name="Perez M."/>
            <person name="Aroh O."/>
            <person name="Sun Y."/>
            <person name="Lan Y."/>
            <person name="Juniper S.K."/>
            <person name="Young C.R."/>
            <person name="Angers B."/>
            <person name="Qian P.Y."/>
        </authorList>
    </citation>
    <scope>NUCLEOTIDE SEQUENCE</scope>
    <source>
        <strain evidence="5">P08H-3</strain>
    </source>
</reference>
<keyword evidence="2" id="KW-0677">Repeat</keyword>
<feature type="region of interest" description="Disordered" evidence="3">
    <location>
        <begin position="251"/>
        <end position="279"/>
    </location>
</feature>
<dbReference type="Gene3D" id="3.80.10.10">
    <property type="entry name" value="Ribonuclease Inhibitor"/>
    <property type="match status" value="2"/>
</dbReference>
<organism evidence="5 6">
    <name type="scientific">Paralvinella palmiformis</name>
    <dbReference type="NCBI Taxonomy" id="53620"/>
    <lineage>
        <taxon>Eukaryota</taxon>
        <taxon>Metazoa</taxon>
        <taxon>Spiralia</taxon>
        <taxon>Lophotrochozoa</taxon>
        <taxon>Annelida</taxon>
        <taxon>Polychaeta</taxon>
        <taxon>Sedentaria</taxon>
        <taxon>Canalipalpata</taxon>
        <taxon>Terebellida</taxon>
        <taxon>Terebelliformia</taxon>
        <taxon>Alvinellidae</taxon>
        <taxon>Paralvinella</taxon>
    </lineage>
</organism>
<accession>A0AAD9MR15</accession>
<dbReference type="Proteomes" id="UP001208570">
    <property type="component" value="Unassembled WGS sequence"/>
</dbReference>
<evidence type="ECO:0000313" key="5">
    <source>
        <dbReference type="EMBL" id="KAK2140963.1"/>
    </source>
</evidence>